<feature type="chain" id="PRO_5029590859" evidence="1">
    <location>
        <begin position="20"/>
        <end position="125"/>
    </location>
</feature>
<reference evidence="2 3" key="1">
    <citation type="submission" date="2020-04" db="EMBL/GenBank/DDBJ databases">
        <title>Perkinsus olseni comparative genomics.</title>
        <authorList>
            <person name="Bogema D.R."/>
        </authorList>
    </citation>
    <scope>NUCLEOTIDE SEQUENCE [LARGE SCALE GENOMIC DNA]</scope>
    <source>
        <strain evidence="2">00978-12</strain>
    </source>
</reference>
<dbReference type="EMBL" id="JABANP010000116">
    <property type="protein sequence ID" value="KAF4689754.1"/>
    <property type="molecule type" value="Genomic_DNA"/>
</dbReference>
<gene>
    <name evidence="2" type="ORF">FOZ60_001181</name>
</gene>
<keyword evidence="1" id="KW-0732">Signal</keyword>
<proteinExistence type="predicted"/>
<sequence>MLFTQLFAVACVLFPVAESLTKGKYCGLQQVAFRTPALFGEYKFVGKGPTTFEYNSGYTDMELEQTFPGDFGGGYVLDMAYFWSEYSRMLFSFTVGFVYYPGVGMFSSYFDKATQTSEFKRLTRA</sequence>
<name>A0A7J6P0T7_PEROL</name>
<feature type="signal peptide" evidence="1">
    <location>
        <begin position="1"/>
        <end position="19"/>
    </location>
</feature>
<organism evidence="2 3">
    <name type="scientific">Perkinsus olseni</name>
    <name type="common">Perkinsus atlanticus</name>
    <dbReference type="NCBI Taxonomy" id="32597"/>
    <lineage>
        <taxon>Eukaryota</taxon>
        <taxon>Sar</taxon>
        <taxon>Alveolata</taxon>
        <taxon>Perkinsozoa</taxon>
        <taxon>Perkinsea</taxon>
        <taxon>Perkinsida</taxon>
        <taxon>Perkinsidae</taxon>
        <taxon>Perkinsus</taxon>
    </lineage>
</organism>
<evidence type="ECO:0000313" key="2">
    <source>
        <dbReference type="EMBL" id="KAF4689754.1"/>
    </source>
</evidence>
<dbReference type="AlphaFoldDB" id="A0A7J6P0T7"/>
<dbReference type="Proteomes" id="UP000541610">
    <property type="component" value="Unassembled WGS sequence"/>
</dbReference>
<evidence type="ECO:0000256" key="1">
    <source>
        <dbReference type="SAM" id="SignalP"/>
    </source>
</evidence>
<protein>
    <submittedName>
        <fullName evidence="2">Uncharacterized protein</fullName>
    </submittedName>
</protein>
<evidence type="ECO:0000313" key="3">
    <source>
        <dbReference type="Proteomes" id="UP000541610"/>
    </source>
</evidence>
<comment type="caution">
    <text evidence="2">The sequence shown here is derived from an EMBL/GenBank/DDBJ whole genome shotgun (WGS) entry which is preliminary data.</text>
</comment>
<accession>A0A7J6P0T7</accession>